<organism evidence="1 2">
    <name type="scientific">Microcella daejeonensis</name>
    <dbReference type="NCBI Taxonomy" id="2994971"/>
    <lineage>
        <taxon>Bacteria</taxon>
        <taxon>Bacillati</taxon>
        <taxon>Actinomycetota</taxon>
        <taxon>Actinomycetes</taxon>
        <taxon>Micrococcales</taxon>
        <taxon>Microbacteriaceae</taxon>
        <taxon>Microcella</taxon>
    </lineage>
</organism>
<dbReference type="AlphaFoldDB" id="A0A9E8MKZ5"/>
<proteinExistence type="predicted"/>
<reference evidence="1" key="1">
    <citation type="submission" date="2022-11" db="EMBL/GenBank/DDBJ databases">
        <title>Description of Microcella daejonensis nov. sp, isolated from riverside soil.</title>
        <authorList>
            <person name="Molina K.M."/>
            <person name="Kim S.B."/>
        </authorList>
    </citation>
    <scope>NUCLEOTIDE SEQUENCE</scope>
    <source>
        <strain evidence="1">MMS21-STM12</strain>
    </source>
</reference>
<name>A0A9E8MKZ5_9MICO</name>
<dbReference type="KEGG" id="mdb:OVN18_00405"/>
<dbReference type="InterPro" id="IPR021408">
    <property type="entry name" value="DUF3046"/>
</dbReference>
<keyword evidence="2" id="KW-1185">Reference proteome</keyword>
<dbReference type="Pfam" id="PF11248">
    <property type="entry name" value="DUF3046"/>
    <property type="match status" value="1"/>
</dbReference>
<evidence type="ECO:0000313" key="2">
    <source>
        <dbReference type="Proteomes" id="UP001164706"/>
    </source>
</evidence>
<accession>A0A9E8MKZ5</accession>
<gene>
    <name evidence="1" type="ORF">OVN18_00405</name>
</gene>
<dbReference type="EMBL" id="CP113089">
    <property type="protein sequence ID" value="WAB81525.1"/>
    <property type="molecule type" value="Genomic_DNA"/>
</dbReference>
<dbReference type="Proteomes" id="UP001164706">
    <property type="component" value="Chromosome"/>
</dbReference>
<dbReference type="RefSeq" id="WP_267781292.1">
    <property type="nucleotide sequence ID" value="NZ_CP113089.1"/>
</dbReference>
<evidence type="ECO:0000313" key="1">
    <source>
        <dbReference type="EMBL" id="WAB81525.1"/>
    </source>
</evidence>
<protein>
    <submittedName>
        <fullName evidence="1">DUF3046 domain-containing protein</fullName>
    </submittedName>
</protein>
<sequence>MTRSEFSRAVADEFGEAYGRTLVRDLVLDPLGQRTADQALASGASPREVWFALCAAMDVPRERWHGAGRPQPKR</sequence>